<evidence type="ECO:0000313" key="3">
    <source>
        <dbReference type="Proteomes" id="UP000031532"/>
    </source>
</evidence>
<name>A0A9X5I5Z7_9CYAN</name>
<keyword evidence="3" id="KW-1185">Reference proteome</keyword>
<proteinExistence type="predicted"/>
<dbReference type="Pfam" id="PF07963">
    <property type="entry name" value="N_methyl"/>
    <property type="match status" value="1"/>
</dbReference>
<sequence length="346" mass="37624">MSYMKKYFARIYHRFHISQHSRGFTLVELLIAVLISTMVIIIAGFALVTIASFDNKAEARTERQIDLNRAFDFMSHEIRMASRINRLETEVADNSTTTLEKIVEDAGIKTKLGSYGTIALYLEIPTTNIPPSCPPSTASYTVPADYQTGYDKVVYDIRPTTGSWLSPRVIARYGRIPNVDGSIDPCKNPIASDILVDSISDTNINPTCAVKFGAGGFYACVDGSLVDLFLRGAVSGTENQDVTGRAFSRLSSYSTELAPVLSGSKSGTTEMNLTWTWSGTGNPTYKVYRTVDGAATEVYSGSVSSLNSNSLTASLRPSSGKQNCYTVRATIGSYTSAPSNARCEDF</sequence>
<dbReference type="PROSITE" id="PS00409">
    <property type="entry name" value="PROKAR_NTER_METHYL"/>
    <property type="match status" value="1"/>
</dbReference>
<dbReference type="AlphaFoldDB" id="A0A9X5I5Z7"/>
<dbReference type="Proteomes" id="UP000031532">
    <property type="component" value="Unassembled WGS sequence"/>
</dbReference>
<dbReference type="EMBL" id="JTJC03000005">
    <property type="protein sequence ID" value="NHC36556.1"/>
    <property type="molecule type" value="Genomic_DNA"/>
</dbReference>
<organism evidence="2 3">
    <name type="scientific">Scytonema millei VB511283</name>
    <dbReference type="NCBI Taxonomy" id="1245923"/>
    <lineage>
        <taxon>Bacteria</taxon>
        <taxon>Bacillati</taxon>
        <taxon>Cyanobacteriota</taxon>
        <taxon>Cyanophyceae</taxon>
        <taxon>Nostocales</taxon>
        <taxon>Scytonemataceae</taxon>
        <taxon>Scytonema</taxon>
    </lineage>
</organism>
<dbReference type="InterPro" id="IPR012902">
    <property type="entry name" value="N_methyl_site"/>
</dbReference>
<accession>A0A9X5I5Z7</accession>
<feature type="transmembrane region" description="Helical" evidence="1">
    <location>
        <begin position="29"/>
        <end position="53"/>
    </location>
</feature>
<keyword evidence="1" id="KW-0812">Transmembrane</keyword>
<evidence type="ECO:0000313" key="2">
    <source>
        <dbReference type="EMBL" id="NHC36556.1"/>
    </source>
</evidence>
<keyword evidence="1" id="KW-1133">Transmembrane helix</keyword>
<protein>
    <submittedName>
        <fullName evidence="2">Prepilin-type N-terminal cleavage/methylation domain-containing protein</fullName>
    </submittedName>
</protein>
<reference evidence="2 3" key="1">
    <citation type="journal article" date="2015" name="Genome Announc.">
        <title>Draft Genome Sequence of the Terrestrial Cyanobacterium Scytonema millei VB511283, Isolated from Eastern India.</title>
        <authorList>
            <person name="Sen D."/>
            <person name="Chandrababunaidu M.M."/>
            <person name="Singh D."/>
            <person name="Sanghi N."/>
            <person name="Ghorai A."/>
            <person name="Mishra G.P."/>
            <person name="Madduluri M."/>
            <person name="Adhikary S.P."/>
            <person name="Tripathy S."/>
        </authorList>
    </citation>
    <scope>NUCLEOTIDE SEQUENCE [LARGE SCALE GENOMIC DNA]</scope>
    <source>
        <strain evidence="2 3">VB511283</strain>
    </source>
</reference>
<dbReference type="OrthoDB" id="427050at2"/>
<gene>
    <name evidence="2" type="ORF">QH73_0018235</name>
</gene>
<keyword evidence="1" id="KW-0472">Membrane</keyword>
<evidence type="ECO:0000256" key="1">
    <source>
        <dbReference type="SAM" id="Phobius"/>
    </source>
</evidence>
<comment type="caution">
    <text evidence="2">The sequence shown here is derived from an EMBL/GenBank/DDBJ whole genome shotgun (WGS) entry which is preliminary data.</text>
</comment>
<dbReference type="NCBIfam" id="TIGR02532">
    <property type="entry name" value="IV_pilin_GFxxxE"/>
    <property type="match status" value="1"/>
</dbReference>